<accession>A0ABT4IIJ8</accession>
<dbReference type="Gene3D" id="1.10.1060.10">
    <property type="entry name" value="Alpha-helical ferredoxin"/>
    <property type="match status" value="1"/>
</dbReference>
<dbReference type="Gene3D" id="3.20.20.100">
    <property type="entry name" value="NADP-dependent oxidoreductase domain"/>
    <property type="match status" value="1"/>
</dbReference>
<dbReference type="Pfam" id="PF00248">
    <property type="entry name" value="Aldo_ket_red"/>
    <property type="match status" value="1"/>
</dbReference>
<evidence type="ECO:0000259" key="1">
    <source>
        <dbReference type="PROSITE" id="PS51379"/>
    </source>
</evidence>
<evidence type="ECO:0000313" key="3">
    <source>
        <dbReference type="Proteomes" id="UP001141422"/>
    </source>
</evidence>
<dbReference type="InterPro" id="IPR017896">
    <property type="entry name" value="4Fe4S_Fe-S-bd"/>
</dbReference>
<gene>
    <name evidence="2" type="ORF">O0S10_07590</name>
</gene>
<dbReference type="PANTHER" id="PTHR43312:SF2">
    <property type="entry name" value="OXIDOREDUCTASE"/>
    <property type="match status" value="1"/>
</dbReference>
<dbReference type="SUPFAM" id="SSF46548">
    <property type="entry name" value="alpha-helical ferredoxin"/>
    <property type="match status" value="1"/>
</dbReference>
<proteinExistence type="predicted"/>
<name>A0ABT4IIJ8_9EURY</name>
<feature type="domain" description="4Fe-4S ferredoxin-type" evidence="1">
    <location>
        <begin position="337"/>
        <end position="365"/>
    </location>
</feature>
<evidence type="ECO:0000313" key="2">
    <source>
        <dbReference type="EMBL" id="MCZ0861087.1"/>
    </source>
</evidence>
<organism evidence="2 3">
    <name type="scientific">Methanocorpusculum petauri</name>
    <dbReference type="NCBI Taxonomy" id="3002863"/>
    <lineage>
        <taxon>Archaea</taxon>
        <taxon>Methanobacteriati</taxon>
        <taxon>Methanobacteriota</taxon>
        <taxon>Stenosarchaea group</taxon>
        <taxon>Methanomicrobia</taxon>
        <taxon>Methanomicrobiales</taxon>
        <taxon>Methanocorpusculaceae</taxon>
        <taxon>Methanocorpusculum</taxon>
    </lineage>
</organism>
<dbReference type="PRINTS" id="PR00069">
    <property type="entry name" value="ALDKETRDTASE"/>
</dbReference>
<comment type="caution">
    <text evidence="2">The sequence shown here is derived from an EMBL/GenBank/DDBJ whole genome shotgun (WGS) entry which is preliminary data.</text>
</comment>
<dbReference type="Pfam" id="PF13187">
    <property type="entry name" value="Fer4_9"/>
    <property type="match status" value="1"/>
</dbReference>
<keyword evidence="3" id="KW-1185">Reference proteome</keyword>
<dbReference type="InterPro" id="IPR020471">
    <property type="entry name" value="AKR"/>
</dbReference>
<dbReference type="InterPro" id="IPR036812">
    <property type="entry name" value="NAD(P)_OxRdtase_dom_sf"/>
</dbReference>
<sequence>MMDNPFAKKLGFGLMRLPLNNPDDMTDIDLKTLQNMVDVFMERGFSYFDTAYVYEGSEEAIRETLVRRYPRDSFTLTSKLPIFAISTEEEQEKIFREQLERAGVDYFDIYLLHNVNVENYRTAQKFHTFDFLKQLKTEGKIKTLGISYHDNAELLEEVLSAHPEIEIILLQINYLDWDNPDIQSGKCYEVARNHQIPVIVMEPLKGGTLADVPNEAGKLFRQYNPDASPASWAIRYAAGLDGVVMVLSGMSTIAQMLDNTAYMKDFVPLNEEEHRIVKEAAAIITANIAVPCTTCGYCLDTCPENIPIPKYFSLYNNKMQTIDLFYYPQQQYYENYTKTSGKASDCIECGACEEHCPQHLKITDLLKDVAKAFEVAPPHERTE</sequence>
<reference evidence="2" key="1">
    <citation type="submission" date="2022-12" db="EMBL/GenBank/DDBJ databases">
        <title>Isolation and characterisation of novel Methanocorpusculum spp. from native Australian herbivores indicates the genus is ancestrally host-associated.</title>
        <authorList>
            <person name="Volmer J.G."/>
            <person name="Soo R.M."/>
            <person name="Evans P.N."/>
            <person name="Hoedt E.C."/>
            <person name="Astorga Alsina A.L."/>
            <person name="Woodcroft B.J."/>
            <person name="Tyson G.W."/>
            <person name="Hugenholtz P."/>
            <person name="Morrison M."/>
        </authorList>
    </citation>
    <scope>NUCLEOTIDE SEQUENCE</scope>
    <source>
        <strain evidence="2">MG</strain>
    </source>
</reference>
<dbReference type="PANTHER" id="PTHR43312">
    <property type="entry name" value="D-THREO-ALDOSE 1-DEHYDROGENASE"/>
    <property type="match status" value="1"/>
</dbReference>
<dbReference type="Proteomes" id="UP001141422">
    <property type="component" value="Unassembled WGS sequence"/>
</dbReference>
<dbReference type="InterPro" id="IPR023210">
    <property type="entry name" value="NADP_OxRdtase_dom"/>
</dbReference>
<dbReference type="EMBL" id="JAPTGB010000015">
    <property type="protein sequence ID" value="MCZ0861087.1"/>
    <property type="molecule type" value="Genomic_DNA"/>
</dbReference>
<dbReference type="PROSITE" id="PS51379">
    <property type="entry name" value="4FE4S_FER_2"/>
    <property type="match status" value="2"/>
</dbReference>
<dbReference type="SUPFAM" id="SSF51430">
    <property type="entry name" value="NAD(P)-linked oxidoreductase"/>
    <property type="match status" value="1"/>
</dbReference>
<dbReference type="PROSITE" id="PS00198">
    <property type="entry name" value="4FE4S_FER_1"/>
    <property type="match status" value="2"/>
</dbReference>
<protein>
    <submittedName>
        <fullName evidence="2">Aldo/keto reductase</fullName>
    </submittedName>
</protein>
<dbReference type="InterPro" id="IPR017900">
    <property type="entry name" value="4Fe4S_Fe_S_CS"/>
</dbReference>
<dbReference type="CDD" id="cd19096">
    <property type="entry name" value="AKR_Fe-S_oxidoreductase"/>
    <property type="match status" value="1"/>
</dbReference>
<dbReference type="InterPro" id="IPR009051">
    <property type="entry name" value="Helical_ferredxn"/>
</dbReference>
<feature type="domain" description="4Fe-4S ferredoxin-type" evidence="1">
    <location>
        <begin position="282"/>
        <end position="312"/>
    </location>
</feature>
<dbReference type="InterPro" id="IPR053135">
    <property type="entry name" value="AKR2_Oxidoreductase"/>
</dbReference>
<dbReference type="RefSeq" id="WP_268925283.1">
    <property type="nucleotide sequence ID" value="NZ_JAPTGB010000015.1"/>
</dbReference>